<evidence type="ECO:0000256" key="1">
    <source>
        <dbReference type="ARBA" id="ARBA00008791"/>
    </source>
</evidence>
<dbReference type="Proteomes" id="UP001227095">
    <property type="component" value="Chromosome"/>
</dbReference>
<evidence type="ECO:0000259" key="2">
    <source>
        <dbReference type="Pfam" id="PF00582"/>
    </source>
</evidence>
<proteinExistence type="inferred from homology"/>
<keyword evidence="4" id="KW-1185">Reference proteome</keyword>
<protein>
    <submittedName>
        <fullName evidence="3">Universal stress protein</fullName>
    </submittedName>
</protein>
<dbReference type="PANTHER" id="PTHR46268:SF15">
    <property type="entry name" value="UNIVERSAL STRESS PROTEIN HP_0031"/>
    <property type="match status" value="1"/>
</dbReference>
<dbReference type="SUPFAM" id="SSF52402">
    <property type="entry name" value="Adenine nucleotide alpha hydrolases-like"/>
    <property type="match status" value="2"/>
</dbReference>
<feature type="domain" description="UspA" evidence="2">
    <location>
        <begin position="216"/>
        <end position="274"/>
    </location>
</feature>
<name>A0ABY8M175_9HYPH</name>
<dbReference type="RefSeq" id="WP_052182895.1">
    <property type="nucleotide sequence ID" value="NZ_CP123000.1"/>
</dbReference>
<dbReference type="EMBL" id="CP123000">
    <property type="protein sequence ID" value="WGI68093.1"/>
    <property type="molecule type" value="Genomic_DNA"/>
</dbReference>
<organism evidence="3 4">
    <name type="scientific">Neorhizobium petrolearium</name>
    <dbReference type="NCBI Taxonomy" id="515361"/>
    <lineage>
        <taxon>Bacteria</taxon>
        <taxon>Pseudomonadati</taxon>
        <taxon>Pseudomonadota</taxon>
        <taxon>Alphaproteobacteria</taxon>
        <taxon>Hyphomicrobiales</taxon>
        <taxon>Rhizobiaceae</taxon>
        <taxon>Rhizobium/Agrobacterium group</taxon>
        <taxon>Neorhizobium</taxon>
    </lineage>
</organism>
<accession>A0ABY8M175</accession>
<dbReference type="InterPro" id="IPR006016">
    <property type="entry name" value="UspA"/>
</dbReference>
<evidence type="ECO:0000313" key="3">
    <source>
        <dbReference type="EMBL" id="WGI68093.1"/>
    </source>
</evidence>
<gene>
    <name evidence="3" type="ORF">QEO92_24545</name>
</gene>
<evidence type="ECO:0000313" key="4">
    <source>
        <dbReference type="Proteomes" id="UP001227095"/>
    </source>
</evidence>
<dbReference type="PANTHER" id="PTHR46268">
    <property type="entry name" value="STRESS RESPONSE PROTEIN NHAX"/>
    <property type="match status" value="1"/>
</dbReference>
<dbReference type="Gene3D" id="3.40.50.12370">
    <property type="match status" value="1"/>
</dbReference>
<sequence>MMSFTTILSVIRCDHADSDLRAAVELSRSSGAHLSVLLLAIAAPPPLGEYAEHVSVAWLEERDADRSKLAERSTKIKDLLQETEVPHDIVDIYTEWTYVDNVVARQARYADLLVIGPELAADSPLKSAVVDGALFHSSVPVLIIPRNAIPTLKPHSVVLAWNDTPEAAKAAKQGLEFLKAASKVHGGMVDPEPGIEQPGAEIGIYLARHGVNFSADVLRSDGRTVAETLKQYADDVAADMIVMGAYGHSRMRERIFGGVTRSMLEHPSRPVFLAR</sequence>
<reference evidence="3 4" key="1">
    <citation type="submission" date="2023-04" db="EMBL/GenBank/DDBJ databases">
        <title>Neorhizobium petrolearium OS53, complete genome.</title>
        <authorList>
            <person name="Yu T."/>
        </authorList>
    </citation>
    <scope>NUCLEOTIDE SEQUENCE [LARGE SCALE GENOMIC DNA]</scope>
    <source>
        <strain evidence="3 4">OS53</strain>
    </source>
</reference>
<dbReference type="CDD" id="cd00293">
    <property type="entry name" value="USP-like"/>
    <property type="match status" value="1"/>
</dbReference>
<dbReference type="Pfam" id="PF00582">
    <property type="entry name" value="Usp"/>
    <property type="match status" value="1"/>
</dbReference>
<comment type="similarity">
    <text evidence="1">Belongs to the universal stress protein A family.</text>
</comment>